<dbReference type="InterPro" id="IPR036322">
    <property type="entry name" value="WD40_repeat_dom_sf"/>
</dbReference>
<dbReference type="EMBL" id="JAUEPU010000007">
    <property type="protein sequence ID" value="KAK0501099.1"/>
    <property type="molecule type" value="Genomic_DNA"/>
</dbReference>
<dbReference type="Gene3D" id="2.130.10.10">
    <property type="entry name" value="YVTN repeat-like/Quinoprotein amine dehydrogenase"/>
    <property type="match status" value="2"/>
</dbReference>
<dbReference type="Proteomes" id="UP001175228">
    <property type="component" value="Unassembled WGS sequence"/>
</dbReference>
<dbReference type="GO" id="GO:0071013">
    <property type="term" value="C:catalytic step 2 spliceosome"/>
    <property type="evidence" value="ECO:0007669"/>
    <property type="project" value="TreeGrafter"/>
</dbReference>
<proteinExistence type="inferred from homology"/>
<dbReference type="AlphaFoldDB" id="A0AA39QF19"/>
<dbReference type="InterPro" id="IPR051980">
    <property type="entry name" value="WD_repeat_MORG1"/>
</dbReference>
<dbReference type="SUPFAM" id="SSF50978">
    <property type="entry name" value="WD40 repeat-like"/>
    <property type="match status" value="1"/>
</dbReference>
<comment type="similarity">
    <text evidence="3">Belongs to the WD repeat MORG1 family.</text>
</comment>
<evidence type="ECO:0000259" key="4">
    <source>
        <dbReference type="PROSITE" id="PS50207"/>
    </source>
</evidence>
<dbReference type="GO" id="GO:0000398">
    <property type="term" value="P:mRNA splicing, via spliceosome"/>
    <property type="evidence" value="ECO:0007669"/>
    <property type="project" value="TreeGrafter"/>
</dbReference>
<dbReference type="GO" id="GO:0006508">
    <property type="term" value="P:proteolysis"/>
    <property type="evidence" value="ECO:0007669"/>
    <property type="project" value="InterPro"/>
</dbReference>
<dbReference type="Pfam" id="PF00400">
    <property type="entry name" value="WD40"/>
    <property type="match status" value="1"/>
</dbReference>
<dbReference type="PROSITE" id="PS50207">
    <property type="entry name" value="CASPASE_P10"/>
    <property type="match status" value="1"/>
</dbReference>
<dbReference type="InterPro" id="IPR015943">
    <property type="entry name" value="WD40/YVTN_repeat-like_dom_sf"/>
</dbReference>
<dbReference type="InterPro" id="IPR002138">
    <property type="entry name" value="Pept_C14_p10"/>
</dbReference>
<gene>
    <name evidence="5" type="ORF">EDD18DRAFT_1307511</name>
</gene>
<sequence>MTAKVQGRDHVWSWWARQVARYAKGSAKYIPTGGQDSFTSHGYEVLSITVAHDIAMFASSGEDRSVLVLTTRRLAGHMGKIHVVKFNEDASVLASGSFHFTVLEEASKDAVRTISIDSTTIIAGSVDGHVQIYDLRKGEPRSDSWAFVTSVVPTTPTNVSYWNRGCFGDGGASAICGDEKGMAWNIVRKAVSTKSSPKVHGKSITWTEHHPSGEGEMITASADGTPNLVWRHPGFGSWYLEGP</sequence>
<dbReference type="GO" id="GO:0005737">
    <property type="term" value="C:cytoplasm"/>
    <property type="evidence" value="ECO:0007669"/>
    <property type="project" value="UniProtKB-SubCell"/>
</dbReference>
<dbReference type="InterPro" id="IPR001680">
    <property type="entry name" value="WD40_rpt"/>
</dbReference>
<evidence type="ECO:0000256" key="1">
    <source>
        <dbReference type="ARBA" id="ARBA00004496"/>
    </source>
</evidence>
<evidence type="ECO:0000256" key="2">
    <source>
        <dbReference type="ARBA" id="ARBA00022490"/>
    </source>
</evidence>
<comment type="subcellular location">
    <subcellularLocation>
        <location evidence="1">Cytoplasm</location>
    </subcellularLocation>
</comment>
<protein>
    <recommendedName>
        <fullName evidence="4">Caspase family p10 domain-containing protein</fullName>
    </recommendedName>
</protein>
<dbReference type="PANTHER" id="PTHR22842:SF3">
    <property type="entry name" value="WD REPEAT DOMAIN-CONTAINING PROTEIN 83"/>
    <property type="match status" value="1"/>
</dbReference>
<name>A0AA39QF19_9AGAR</name>
<comment type="caution">
    <text evidence="5">The sequence shown here is derived from an EMBL/GenBank/DDBJ whole genome shotgun (WGS) entry which is preliminary data.</text>
</comment>
<evidence type="ECO:0000256" key="3">
    <source>
        <dbReference type="ARBA" id="ARBA00038145"/>
    </source>
</evidence>
<accession>A0AA39QF19</accession>
<evidence type="ECO:0000313" key="6">
    <source>
        <dbReference type="Proteomes" id="UP001175228"/>
    </source>
</evidence>
<dbReference type="GO" id="GO:0004197">
    <property type="term" value="F:cysteine-type endopeptidase activity"/>
    <property type="evidence" value="ECO:0007669"/>
    <property type="project" value="InterPro"/>
</dbReference>
<keyword evidence="2" id="KW-0963">Cytoplasm</keyword>
<organism evidence="5 6">
    <name type="scientific">Armillaria luteobubalina</name>
    <dbReference type="NCBI Taxonomy" id="153913"/>
    <lineage>
        <taxon>Eukaryota</taxon>
        <taxon>Fungi</taxon>
        <taxon>Dikarya</taxon>
        <taxon>Basidiomycota</taxon>
        <taxon>Agaricomycotina</taxon>
        <taxon>Agaricomycetes</taxon>
        <taxon>Agaricomycetidae</taxon>
        <taxon>Agaricales</taxon>
        <taxon>Marasmiineae</taxon>
        <taxon>Physalacriaceae</taxon>
        <taxon>Armillaria</taxon>
    </lineage>
</organism>
<feature type="domain" description="Caspase family p10" evidence="4">
    <location>
        <begin position="214"/>
        <end position="243"/>
    </location>
</feature>
<keyword evidence="6" id="KW-1185">Reference proteome</keyword>
<evidence type="ECO:0000313" key="5">
    <source>
        <dbReference type="EMBL" id="KAK0501099.1"/>
    </source>
</evidence>
<reference evidence="5" key="1">
    <citation type="submission" date="2023-06" db="EMBL/GenBank/DDBJ databases">
        <authorList>
            <consortium name="Lawrence Berkeley National Laboratory"/>
            <person name="Ahrendt S."/>
            <person name="Sahu N."/>
            <person name="Indic B."/>
            <person name="Wong-Bajracharya J."/>
            <person name="Merenyi Z."/>
            <person name="Ke H.-M."/>
            <person name="Monk M."/>
            <person name="Kocsube S."/>
            <person name="Drula E."/>
            <person name="Lipzen A."/>
            <person name="Balint B."/>
            <person name="Henrissat B."/>
            <person name="Andreopoulos B."/>
            <person name="Martin F.M."/>
            <person name="Harder C.B."/>
            <person name="Rigling D."/>
            <person name="Ford K.L."/>
            <person name="Foster G.D."/>
            <person name="Pangilinan J."/>
            <person name="Papanicolaou A."/>
            <person name="Barry K."/>
            <person name="LaButti K."/>
            <person name="Viragh M."/>
            <person name="Koriabine M."/>
            <person name="Yan M."/>
            <person name="Riley R."/>
            <person name="Champramary S."/>
            <person name="Plett K.L."/>
            <person name="Tsai I.J."/>
            <person name="Slot J."/>
            <person name="Sipos G."/>
            <person name="Plett J."/>
            <person name="Nagy L.G."/>
            <person name="Grigoriev I.V."/>
        </authorList>
    </citation>
    <scope>NUCLEOTIDE SEQUENCE</scope>
    <source>
        <strain evidence="5">HWK02</strain>
    </source>
</reference>
<dbReference type="PANTHER" id="PTHR22842">
    <property type="entry name" value="WD40 REPEAT PROTEIN"/>
    <property type="match status" value="1"/>
</dbReference>